<keyword evidence="6 9" id="KW-0285">Flavoprotein</keyword>
<dbReference type="NCBIfam" id="NF003605">
    <property type="entry name" value="PRK05257.1-4"/>
    <property type="match status" value="1"/>
</dbReference>
<dbReference type="PANTHER" id="PTHR43104:SF2">
    <property type="entry name" value="L-2-HYDROXYGLUTARATE DEHYDROGENASE, MITOCHONDRIAL"/>
    <property type="match status" value="1"/>
</dbReference>
<comment type="cofactor">
    <cofactor evidence="2 9">
        <name>FAD</name>
        <dbReference type="ChEBI" id="CHEBI:57692"/>
    </cofactor>
</comment>
<evidence type="ECO:0000256" key="9">
    <source>
        <dbReference type="HAMAP-Rule" id="MF_00212"/>
    </source>
</evidence>
<accession>A0A2Z4GGT6</accession>
<dbReference type="SUPFAM" id="SSF51905">
    <property type="entry name" value="FAD/NAD(P)-binding domain"/>
    <property type="match status" value="1"/>
</dbReference>
<dbReference type="NCBIfam" id="TIGR01320">
    <property type="entry name" value="mal_quin_oxido"/>
    <property type="match status" value="1"/>
</dbReference>
<keyword evidence="8 9" id="KW-0560">Oxidoreductase</keyword>
<comment type="pathway">
    <text evidence="3 9">Carbohydrate metabolism; tricarboxylic acid cycle; oxaloacetate from (S)-malate (quinone route): step 1/1.</text>
</comment>
<evidence type="ECO:0000256" key="1">
    <source>
        <dbReference type="ARBA" id="ARBA00001139"/>
    </source>
</evidence>
<evidence type="ECO:0000256" key="4">
    <source>
        <dbReference type="ARBA" id="ARBA00006389"/>
    </source>
</evidence>
<evidence type="ECO:0000313" key="10">
    <source>
        <dbReference type="EMBL" id="AWW00298.1"/>
    </source>
</evidence>
<evidence type="ECO:0000313" key="11">
    <source>
        <dbReference type="Proteomes" id="UP000249873"/>
    </source>
</evidence>
<sequence>MSRKKEIIKTDYALIGGGIMSATLATLLNQLEPDKTITILERMPHVALESSSAWNNAGTGHAALCELNYTPQKEDGSVDITKALKINSQFEESKQFWSYLIKNKCIEKPKSFLNAIPHMSFVYGTDDVSFLRKRYEAMHVHPFFNSMKFSADESQIAEWIPLFLENRTSKEPIAATRIENGCDVNFGSLTSNLINFVKEKKNVSLKLAAHVEDIEREDNGKWQLEVENLETKDEYIIEADFVFIGAGGGTLELLEDSDIDEADGYGGFPVSGQWLVCKNEELIHKHYAKVYGKAKVGAPPMSVPHLDTRRINGERSLFFGPFAGFSTKFLKNGSYLDLIKTIEIDNVFPMLAAGWHNRKLTKYLIDQVRLSFNDRMDALREYYPEAKNEDWELKIAGQRVQVIKKDDEQVGILGFGTEVVCSADGTLSGLLGASPGASTATSIMLDILERCFPQYHSPEWQAKLNEMVPYRAKDLRENPEKVLDARKLSAVLFE</sequence>
<dbReference type="EMBL" id="CP029480">
    <property type="protein sequence ID" value="AWW00298.1"/>
    <property type="molecule type" value="Genomic_DNA"/>
</dbReference>
<evidence type="ECO:0000256" key="8">
    <source>
        <dbReference type="ARBA" id="ARBA00023002"/>
    </source>
</evidence>
<comment type="catalytic activity">
    <reaction evidence="1 9">
        <text>(S)-malate + a quinone = a quinol + oxaloacetate</text>
        <dbReference type="Rhea" id="RHEA:46012"/>
        <dbReference type="ChEBI" id="CHEBI:15589"/>
        <dbReference type="ChEBI" id="CHEBI:16452"/>
        <dbReference type="ChEBI" id="CHEBI:24646"/>
        <dbReference type="ChEBI" id="CHEBI:132124"/>
        <dbReference type="EC" id="1.1.5.4"/>
    </reaction>
</comment>
<evidence type="ECO:0000256" key="7">
    <source>
        <dbReference type="ARBA" id="ARBA00022827"/>
    </source>
</evidence>
<dbReference type="NCBIfam" id="NF003611">
    <property type="entry name" value="PRK05257.3-2"/>
    <property type="match status" value="1"/>
</dbReference>
<gene>
    <name evidence="9 10" type="primary">mqo</name>
    <name evidence="10" type="ORF">DJ013_19820</name>
</gene>
<comment type="similarity">
    <text evidence="4 9">Belongs to the MQO family.</text>
</comment>
<dbReference type="InterPro" id="IPR036188">
    <property type="entry name" value="FAD/NAD-bd_sf"/>
</dbReference>
<dbReference type="NCBIfam" id="NF003606">
    <property type="entry name" value="PRK05257.2-1"/>
    <property type="match status" value="1"/>
</dbReference>
<dbReference type="GO" id="GO:0047545">
    <property type="term" value="F:(S)-2-hydroxyglutarate dehydrogenase activity"/>
    <property type="evidence" value="ECO:0007669"/>
    <property type="project" value="TreeGrafter"/>
</dbReference>
<proteinExistence type="inferred from homology"/>
<dbReference type="OrthoDB" id="9763983at2"/>
<keyword evidence="7 9" id="KW-0274">FAD</keyword>
<protein>
    <recommendedName>
        <fullName evidence="9">Probable malate:quinone oxidoreductase</fullName>
        <ecNumber evidence="9">1.1.5.4</ecNumber>
    </recommendedName>
    <alternativeName>
        <fullName evidence="9">MQO</fullName>
    </alternativeName>
    <alternativeName>
        <fullName evidence="9">Malate dehydrogenase [quinone]</fullName>
    </alternativeName>
</protein>
<evidence type="ECO:0000256" key="2">
    <source>
        <dbReference type="ARBA" id="ARBA00001974"/>
    </source>
</evidence>
<dbReference type="Pfam" id="PF06039">
    <property type="entry name" value="Mqo"/>
    <property type="match status" value="1"/>
</dbReference>
<dbReference type="InterPro" id="IPR006231">
    <property type="entry name" value="MQO"/>
</dbReference>
<keyword evidence="11" id="KW-1185">Reference proteome</keyword>
<dbReference type="UniPathway" id="UPA00223">
    <property type="reaction ID" value="UER01008"/>
</dbReference>
<name>A0A2Z4GGT6_9BACT</name>
<reference evidence="10 11" key="1">
    <citation type="submission" date="2018-05" db="EMBL/GenBank/DDBJ databases">
        <title>Complete genome sequence of Arcticibacterium luteifluviistationis SM1504T, a cytophagaceae bacterium isolated from Arctic surface seawater.</title>
        <authorList>
            <person name="Li Y."/>
            <person name="Qin Q.-L."/>
        </authorList>
    </citation>
    <scope>NUCLEOTIDE SEQUENCE [LARGE SCALE GENOMIC DNA]</scope>
    <source>
        <strain evidence="10 11">SM1504</strain>
    </source>
</reference>
<evidence type="ECO:0000256" key="3">
    <source>
        <dbReference type="ARBA" id="ARBA00005012"/>
    </source>
</evidence>
<dbReference type="HAMAP" id="MF_00212">
    <property type="entry name" value="MQO"/>
    <property type="match status" value="1"/>
</dbReference>
<dbReference type="NCBIfam" id="NF009875">
    <property type="entry name" value="PRK13339.1"/>
    <property type="match status" value="1"/>
</dbReference>
<organism evidence="10 11">
    <name type="scientific">Arcticibacterium luteifluviistationis</name>
    <dbReference type="NCBI Taxonomy" id="1784714"/>
    <lineage>
        <taxon>Bacteria</taxon>
        <taxon>Pseudomonadati</taxon>
        <taxon>Bacteroidota</taxon>
        <taxon>Cytophagia</taxon>
        <taxon>Cytophagales</taxon>
        <taxon>Leadbetterellaceae</taxon>
        <taxon>Arcticibacterium</taxon>
    </lineage>
</organism>
<dbReference type="GO" id="GO:0008924">
    <property type="term" value="F:L-malate dehydrogenase (quinone) activity"/>
    <property type="evidence" value="ECO:0007669"/>
    <property type="project" value="UniProtKB-UniRule"/>
</dbReference>
<dbReference type="NCBIfam" id="NF003603">
    <property type="entry name" value="PRK05257.1-1"/>
    <property type="match status" value="1"/>
</dbReference>
<dbReference type="Gene3D" id="3.50.50.60">
    <property type="entry name" value="FAD/NAD(P)-binding domain"/>
    <property type="match status" value="1"/>
</dbReference>
<dbReference type="Gene3D" id="3.30.9.10">
    <property type="entry name" value="D-Amino Acid Oxidase, subunit A, domain 2"/>
    <property type="match status" value="1"/>
</dbReference>
<dbReference type="Proteomes" id="UP000249873">
    <property type="component" value="Chromosome"/>
</dbReference>
<dbReference type="GO" id="GO:0006099">
    <property type="term" value="P:tricarboxylic acid cycle"/>
    <property type="evidence" value="ECO:0007669"/>
    <property type="project" value="UniProtKB-UniRule"/>
</dbReference>
<dbReference type="PANTHER" id="PTHR43104">
    <property type="entry name" value="L-2-HYDROXYGLUTARATE DEHYDROGENASE, MITOCHONDRIAL"/>
    <property type="match status" value="1"/>
</dbReference>
<keyword evidence="5 9" id="KW-0816">Tricarboxylic acid cycle</keyword>
<evidence type="ECO:0000256" key="5">
    <source>
        <dbReference type="ARBA" id="ARBA00022532"/>
    </source>
</evidence>
<dbReference type="AlphaFoldDB" id="A0A2Z4GGT6"/>
<dbReference type="KEGG" id="als:DJ013_19820"/>
<evidence type="ECO:0000256" key="6">
    <source>
        <dbReference type="ARBA" id="ARBA00022630"/>
    </source>
</evidence>
<dbReference type="EC" id="1.1.5.4" evidence="9"/>
<dbReference type="RefSeq" id="WP_111373665.1">
    <property type="nucleotide sequence ID" value="NZ_CP029480.1"/>
</dbReference>